<proteinExistence type="predicted"/>
<protein>
    <submittedName>
        <fullName evidence="1">Uncharacterized protein</fullName>
    </submittedName>
</protein>
<sequence length="323" mass="35510">MNTRYRVFLGAPSSSPCFDSSYSWHTLNTSKSSSATSSQHATVYPPATLEAASRRISLLYQNVIFNDLDQDGDGNTMEPEAEVLEVGNQLPVRPEQTTMITWDPTTQFESQSRFKAEASTFLRASPSRLQIEAEETQEGTSYNYSDASSIARFPDFHFNLHALTSLSTLKSGKGSRKVNVLLAVLEVDGPDSITLRKGADAGKDIYVLKMILGDEDNVVCKLTAWREVAEAWGGVLDTVAVRRGDILYLENVSAVWEDGSAIALTASPHLKSKAEICYRSMPRAAVPEDDRLRPDLRLGYSDAAVRRVSAVVGWFERMAGLAS</sequence>
<name>A0ACB8SKI2_9AGAM</name>
<evidence type="ECO:0000313" key="2">
    <source>
        <dbReference type="Proteomes" id="UP000814140"/>
    </source>
</evidence>
<dbReference type="Proteomes" id="UP000814140">
    <property type="component" value="Unassembled WGS sequence"/>
</dbReference>
<accession>A0ACB8SKI2</accession>
<reference evidence="1" key="1">
    <citation type="submission" date="2021-03" db="EMBL/GenBank/DDBJ databases">
        <authorList>
            <consortium name="DOE Joint Genome Institute"/>
            <person name="Ahrendt S."/>
            <person name="Looney B.P."/>
            <person name="Miyauchi S."/>
            <person name="Morin E."/>
            <person name="Drula E."/>
            <person name="Courty P.E."/>
            <person name="Chicoki N."/>
            <person name="Fauchery L."/>
            <person name="Kohler A."/>
            <person name="Kuo A."/>
            <person name="Labutti K."/>
            <person name="Pangilinan J."/>
            <person name="Lipzen A."/>
            <person name="Riley R."/>
            <person name="Andreopoulos W."/>
            <person name="He G."/>
            <person name="Johnson J."/>
            <person name="Barry K.W."/>
            <person name="Grigoriev I.V."/>
            <person name="Nagy L."/>
            <person name="Hibbett D."/>
            <person name="Henrissat B."/>
            <person name="Matheny P.B."/>
            <person name="Labbe J."/>
            <person name="Martin F."/>
        </authorList>
    </citation>
    <scope>NUCLEOTIDE SEQUENCE</scope>
    <source>
        <strain evidence="1">HHB10654</strain>
    </source>
</reference>
<dbReference type="EMBL" id="MU277264">
    <property type="protein sequence ID" value="KAI0056445.1"/>
    <property type="molecule type" value="Genomic_DNA"/>
</dbReference>
<gene>
    <name evidence="1" type="ORF">BV25DRAFT_1814042</name>
</gene>
<organism evidence="1 2">
    <name type="scientific">Artomyces pyxidatus</name>
    <dbReference type="NCBI Taxonomy" id="48021"/>
    <lineage>
        <taxon>Eukaryota</taxon>
        <taxon>Fungi</taxon>
        <taxon>Dikarya</taxon>
        <taxon>Basidiomycota</taxon>
        <taxon>Agaricomycotina</taxon>
        <taxon>Agaricomycetes</taxon>
        <taxon>Russulales</taxon>
        <taxon>Auriscalpiaceae</taxon>
        <taxon>Artomyces</taxon>
    </lineage>
</organism>
<comment type="caution">
    <text evidence="1">The sequence shown here is derived from an EMBL/GenBank/DDBJ whole genome shotgun (WGS) entry which is preliminary data.</text>
</comment>
<reference evidence="1" key="2">
    <citation type="journal article" date="2022" name="New Phytol.">
        <title>Evolutionary transition to the ectomycorrhizal habit in the genomes of a hyperdiverse lineage of mushroom-forming fungi.</title>
        <authorList>
            <person name="Looney B."/>
            <person name="Miyauchi S."/>
            <person name="Morin E."/>
            <person name="Drula E."/>
            <person name="Courty P.E."/>
            <person name="Kohler A."/>
            <person name="Kuo A."/>
            <person name="LaButti K."/>
            <person name="Pangilinan J."/>
            <person name="Lipzen A."/>
            <person name="Riley R."/>
            <person name="Andreopoulos W."/>
            <person name="He G."/>
            <person name="Johnson J."/>
            <person name="Nolan M."/>
            <person name="Tritt A."/>
            <person name="Barry K.W."/>
            <person name="Grigoriev I.V."/>
            <person name="Nagy L.G."/>
            <person name="Hibbett D."/>
            <person name="Henrissat B."/>
            <person name="Matheny P.B."/>
            <person name="Labbe J."/>
            <person name="Martin F.M."/>
        </authorList>
    </citation>
    <scope>NUCLEOTIDE SEQUENCE</scope>
    <source>
        <strain evidence="1">HHB10654</strain>
    </source>
</reference>
<evidence type="ECO:0000313" key="1">
    <source>
        <dbReference type="EMBL" id="KAI0056445.1"/>
    </source>
</evidence>
<keyword evidence="2" id="KW-1185">Reference proteome</keyword>